<dbReference type="Gene3D" id="2.60.120.260">
    <property type="entry name" value="Galactose-binding domain-like"/>
    <property type="match status" value="1"/>
</dbReference>
<feature type="chain" id="PRO_5032817921" evidence="1">
    <location>
        <begin position="20"/>
        <end position="574"/>
    </location>
</feature>
<dbReference type="EMBL" id="JABAEW010000015">
    <property type="protein sequence ID" value="NMD86816.1"/>
    <property type="molecule type" value="Genomic_DNA"/>
</dbReference>
<dbReference type="InterPro" id="IPR050261">
    <property type="entry name" value="FrsA_esterase"/>
</dbReference>
<dbReference type="Proteomes" id="UP000576225">
    <property type="component" value="Unassembled WGS sequence"/>
</dbReference>
<dbReference type="InterPro" id="IPR009199">
    <property type="entry name" value="PhoPQ-act_pathogen-rel_PqaA"/>
</dbReference>
<evidence type="ECO:0000256" key="1">
    <source>
        <dbReference type="SAM" id="SignalP"/>
    </source>
</evidence>
<evidence type="ECO:0000313" key="4">
    <source>
        <dbReference type="Proteomes" id="UP000576225"/>
    </source>
</evidence>
<organism evidence="3 4">
    <name type="scientific">Victivallis vadensis</name>
    <dbReference type="NCBI Taxonomy" id="172901"/>
    <lineage>
        <taxon>Bacteria</taxon>
        <taxon>Pseudomonadati</taxon>
        <taxon>Lentisphaerota</taxon>
        <taxon>Lentisphaeria</taxon>
        <taxon>Victivallales</taxon>
        <taxon>Victivallaceae</taxon>
        <taxon>Victivallis</taxon>
    </lineage>
</organism>
<dbReference type="Gene3D" id="3.40.50.1820">
    <property type="entry name" value="alpha/beta hydrolase"/>
    <property type="match status" value="1"/>
</dbReference>
<keyword evidence="1" id="KW-0732">Signal</keyword>
<feature type="domain" description="Acetyl xylan esterase" evidence="2">
    <location>
        <begin position="33"/>
        <end position="212"/>
    </location>
</feature>
<dbReference type="RefSeq" id="WP_168962429.1">
    <property type="nucleotide sequence ID" value="NZ_JABAEW010000015.1"/>
</dbReference>
<evidence type="ECO:0000313" key="3">
    <source>
        <dbReference type="EMBL" id="NMD86816.1"/>
    </source>
</evidence>
<proteinExistence type="predicted"/>
<dbReference type="PANTHER" id="PTHR22946">
    <property type="entry name" value="DIENELACTONE HYDROLASE DOMAIN-CONTAINING PROTEIN-RELATED"/>
    <property type="match status" value="1"/>
</dbReference>
<evidence type="ECO:0000259" key="2">
    <source>
        <dbReference type="Pfam" id="PF05448"/>
    </source>
</evidence>
<dbReference type="InterPro" id="IPR008391">
    <property type="entry name" value="AXE1_dom"/>
</dbReference>
<dbReference type="Pfam" id="PF05448">
    <property type="entry name" value="AXE1"/>
    <property type="match status" value="1"/>
</dbReference>
<sequence length="574" mass="63488">MMKKSFLLPALFTAALCAAAPDLDCFFAVPDFRELPPETEILSEKVEDGVRTRSLTFRGADFNGKPTRVFAWYSCPEKPGKYPGVLQIHGAGLTTLDPNPRWAKQGFACLVIDWAGEGKKRKTPRTPPTSVFEEAGGMAARQDGEWHIFGTERDSIRNGVLFARRALEFLRNQPEVDSGRLLAVGSSAGAHLTLLLLGYEPELRAAVVKYGCGYIRDLPGYFGGYFGPLALSPKAEQDEWLGCFDPKQRIGRYKADVLLLSGTDDIFFWMPLVLKTYREMPGVKRLLIRPNDNHQLVGQAETISAAFFRAALTKPFEWPDAPAPVVKEEAEKLRFTVTPAAGPELKQVQLVYKTMPVPFEFRAESKVPWKLAPMVRDGAAWSAELPAVGSEDQLVAYALLEDVHGNSASTDTVEVPQWPRWRGLPGEERRPKLAAGNLLGTDGEFESKRGFNFVNRAAVELSGEYARTGKGACHVFDGDRNFIARGIPARGGRPFKLTGWFRSCEPQGSARLQINWSKQGKLLKFDLKTPKITGEYQQLTLEGVIPEGAENGLLIITSPGGGMYIDDLDYRIGE</sequence>
<accession>A0A848B1S5</accession>
<feature type="signal peptide" evidence="1">
    <location>
        <begin position="1"/>
        <end position="19"/>
    </location>
</feature>
<dbReference type="InterPro" id="IPR029058">
    <property type="entry name" value="AB_hydrolase_fold"/>
</dbReference>
<reference evidence="3 4" key="1">
    <citation type="submission" date="2020-04" db="EMBL/GenBank/DDBJ databases">
        <authorList>
            <person name="Hitch T.C.A."/>
            <person name="Wylensek D."/>
            <person name="Clavel T."/>
        </authorList>
    </citation>
    <scope>NUCLEOTIDE SEQUENCE [LARGE SCALE GENOMIC DNA]</scope>
    <source>
        <strain evidence="3 4">COR2-253-APC-1A</strain>
    </source>
</reference>
<dbReference type="AlphaFoldDB" id="A0A848B1S5"/>
<dbReference type="SUPFAM" id="SSF53474">
    <property type="entry name" value="alpha/beta-Hydrolases"/>
    <property type="match status" value="1"/>
</dbReference>
<protein>
    <submittedName>
        <fullName evidence="3">Acetylxylan esterase</fullName>
    </submittedName>
</protein>
<dbReference type="Pfam" id="PF10142">
    <property type="entry name" value="PhoPQ_related"/>
    <property type="match status" value="1"/>
</dbReference>
<gene>
    <name evidence="3" type="ORF">HF882_09485</name>
</gene>
<comment type="caution">
    <text evidence="3">The sequence shown here is derived from an EMBL/GenBank/DDBJ whole genome shotgun (WGS) entry which is preliminary data.</text>
</comment>
<name>A0A848B1S5_9BACT</name>